<dbReference type="SMART" id="SM00342">
    <property type="entry name" value="HTH_ARAC"/>
    <property type="match status" value="1"/>
</dbReference>
<dbReference type="Proteomes" id="UP000199134">
    <property type="component" value="Unassembled WGS sequence"/>
</dbReference>
<evidence type="ECO:0000256" key="3">
    <source>
        <dbReference type="ARBA" id="ARBA00023163"/>
    </source>
</evidence>
<organism evidence="6 8">
    <name type="scientific">Prevotella communis</name>
    <dbReference type="NCBI Taxonomy" id="2913614"/>
    <lineage>
        <taxon>Bacteria</taxon>
        <taxon>Pseudomonadati</taxon>
        <taxon>Bacteroidota</taxon>
        <taxon>Bacteroidia</taxon>
        <taxon>Bacteroidales</taxon>
        <taxon>Prevotellaceae</taxon>
        <taxon>Prevotella</taxon>
    </lineage>
</organism>
<evidence type="ECO:0000313" key="8">
    <source>
        <dbReference type="Proteomes" id="UP000199134"/>
    </source>
</evidence>
<evidence type="ECO:0000313" key="7">
    <source>
        <dbReference type="Proteomes" id="UP000198779"/>
    </source>
</evidence>
<dbReference type="PANTHER" id="PTHR43280:SF29">
    <property type="entry name" value="ARAC-FAMILY TRANSCRIPTIONAL REGULATOR"/>
    <property type="match status" value="1"/>
</dbReference>
<protein>
    <submittedName>
        <fullName evidence="6">AraC-type DNA-binding protein</fullName>
    </submittedName>
</protein>
<dbReference type="EMBL" id="FNIW01000017">
    <property type="protein sequence ID" value="SDO37091.1"/>
    <property type="molecule type" value="Genomic_DNA"/>
</dbReference>
<feature type="domain" description="HTH araC/xylS-type" evidence="4">
    <location>
        <begin position="54"/>
        <end position="158"/>
    </location>
</feature>
<evidence type="ECO:0000256" key="2">
    <source>
        <dbReference type="ARBA" id="ARBA00023125"/>
    </source>
</evidence>
<dbReference type="Proteomes" id="UP000198779">
    <property type="component" value="Unassembled WGS sequence"/>
</dbReference>
<evidence type="ECO:0000313" key="6">
    <source>
        <dbReference type="EMBL" id="SDO37091.1"/>
    </source>
</evidence>
<proteinExistence type="predicted"/>
<dbReference type="Pfam" id="PF12833">
    <property type="entry name" value="HTH_18"/>
    <property type="match status" value="1"/>
</dbReference>
<dbReference type="SUPFAM" id="SSF46689">
    <property type="entry name" value="Homeodomain-like"/>
    <property type="match status" value="1"/>
</dbReference>
<dbReference type="Gene3D" id="1.10.10.60">
    <property type="entry name" value="Homeodomain-like"/>
    <property type="match status" value="2"/>
</dbReference>
<keyword evidence="1" id="KW-0805">Transcription regulation</keyword>
<evidence type="ECO:0000256" key="1">
    <source>
        <dbReference type="ARBA" id="ARBA00023015"/>
    </source>
</evidence>
<dbReference type="PANTHER" id="PTHR43280">
    <property type="entry name" value="ARAC-FAMILY TRANSCRIPTIONAL REGULATOR"/>
    <property type="match status" value="1"/>
</dbReference>
<dbReference type="GO" id="GO:0003700">
    <property type="term" value="F:DNA-binding transcription factor activity"/>
    <property type="evidence" value="ECO:0007669"/>
    <property type="project" value="InterPro"/>
</dbReference>
<accession>A0A1H0J153</accession>
<dbReference type="STRING" id="645274.SAMN04487901_11562"/>
<name>A0A1H0J153_9BACT</name>
<keyword evidence="7" id="KW-1185">Reference proteome</keyword>
<dbReference type="InterPro" id="IPR009057">
    <property type="entry name" value="Homeodomain-like_sf"/>
</dbReference>
<evidence type="ECO:0000313" key="5">
    <source>
        <dbReference type="EMBL" id="SDH04372.1"/>
    </source>
</evidence>
<reference evidence="6 7" key="1">
    <citation type="submission" date="2016-10" db="EMBL/GenBank/DDBJ databases">
        <authorList>
            <person name="Varghese N."/>
            <person name="Submissions S."/>
        </authorList>
    </citation>
    <scope>NUCLEOTIDE SEQUENCE</scope>
    <source>
        <strain evidence="6">BP1-145</strain>
        <strain evidence="7">BP1-148</strain>
    </source>
</reference>
<dbReference type="InterPro" id="IPR018060">
    <property type="entry name" value="HTH_AraC"/>
</dbReference>
<dbReference type="GO" id="GO:0043565">
    <property type="term" value="F:sequence-specific DNA binding"/>
    <property type="evidence" value="ECO:0007669"/>
    <property type="project" value="InterPro"/>
</dbReference>
<dbReference type="AlphaFoldDB" id="A0A1H0J153"/>
<keyword evidence="2 6" id="KW-0238">DNA-binding</keyword>
<evidence type="ECO:0000259" key="4">
    <source>
        <dbReference type="PROSITE" id="PS01124"/>
    </source>
</evidence>
<dbReference type="PROSITE" id="PS01124">
    <property type="entry name" value="HTH_ARAC_FAMILY_2"/>
    <property type="match status" value="1"/>
</dbReference>
<accession>A0A1G7Z6J0</accession>
<reference evidence="5 8" key="2">
    <citation type="submission" date="2016-10" db="EMBL/GenBank/DDBJ databases">
        <authorList>
            <person name="de Groot N.N."/>
        </authorList>
    </citation>
    <scope>NUCLEOTIDE SEQUENCE [LARGE SCALE GENOMIC DNA]</scope>
    <source>
        <strain evidence="8">BP1-145</strain>
        <strain evidence="5">BP1-148</strain>
    </source>
</reference>
<gene>
    <name evidence="6" type="ORF">SAMN04487900_11774</name>
    <name evidence="5" type="ORF">SAMN04487901_11562</name>
</gene>
<sequence length="173" mass="20133">MKKNCIFAENLSDIRLIQLMKDAVMTKYNIIEKQEREAAYRSLVSPALMDDLKEKILNVIVMQKKYKDKNYSAKHLAIDLGTNTRYISAVVNVRFHMNYTSFVNKYRIEEAMSILVDKRYQHLRIEEVSDMVGFANRQSFYASFYKITGITPKEYKVQHLASAAAAMVKKKSK</sequence>
<keyword evidence="3" id="KW-0804">Transcription</keyword>
<dbReference type="EMBL" id="FNCQ01000015">
    <property type="protein sequence ID" value="SDH04372.1"/>
    <property type="molecule type" value="Genomic_DNA"/>
</dbReference>